<keyword evidence="3" id="KW-1185">Reference proteome</keyword>
<accession>A0A182T550</accession>
<dbReference type="EnsemblMetazoa" id="AMAM019818-RA">
    <property type="protein sequence ID" value="AMAM019818-PA"/>
    <property type="gene ID" value="AMAM019818"/>
</dbReference>
<proteinExistence type="predicted"/>
<dbReference type="AlphaFoldDB" id="A0A182T550"/>
<dbReference type="VEuPathDB" id="VectorBase:AMAM019818"/>
<organism evidence="2 3">
    <name type="scientific">Anopheles maculatus</name>
    <dbReference type="NCBI Taxonomy" id="74869"/>
    <lineage>
        <taxon>Eukaryota</taxon>
        <taxon>Metazoa</taxon>
        <taxon>Ecdysozoa</taxon>
        <taxon>Arthropoda</taxon>
        <taxon>Hexapoda</taxon>
        <taxon>Insecta</taxon>
        <taxon>Pterygota</taxon>
        <taxon>Neoptera</taxon>
        <taxon>Endopterygota</taxon>
        <taxon>Diptera</taxon>
        <taxon>Nematocera</taxon>
        <taxon>Culicoidea</taxon>
        <taxon>Culicidae</taxon>
        <taxon>Anophelinae</taxon>
        <taxon>Anopheles</taxon>
        <taxon>Anopheles maculatus group</taxon>
    </lineage>
</organism>
<protein>
    <submittedName>
        <fullName evidence="2">Uncharacterized protein</fullName>
    </submittedName>
</protein>
<evidence type="ECO:0000313" key="2">
    <source>
        <dbReference type="EnsemblMetazoa" id="AMAM019818-PA"/>
    </source>
</evidence>
<name>A0A182T550_9DIPT</name>
<reference evidence="2" key="2">
    <citation type="submission" date="2020-05" db="UniProtKB">
        <authorList>
            <consortium name="EnsemblMetazoa"/>
        </authorList>
    </citation>
    <scope>IDENTIFICATION</scope>
    <source>
        <strain evidence="2">maculatus3</strain>
    </source>
</reference>
<feature type="compositionally biased region" description="Basic and acidic residues" evidence="1">
    <location>
        <begin position="90"/>
        <end position="102"/>
    </location>
</feature>
<feature type="compositionally biased region" description="Acidic residues" evidence="1">
    <location>
        <begin position="46"/>
        <end position="55"/>
    </location>
</feature>
<sequence length="243" mass="26479">LLLRTNVERSRGTTVLVAIVADPDWSSGSLGSGSNGELSRIRRGDSDEDRDDDLEDFMDRSMGSLCSSRLHSCTAAWPVESMASDTGTGIEKDTGKKGDPSVRNDTAGRYGDMRSSRAGRYVSASDWSADDDGGVRDTFNGNFGKLMSECSGVLNPFSTTRWSLYELLPSPTPPPPPSSRSADDAPESLGVFARFKLHRTAAEIEQDRQQPCGFDWLLPMVPKDTSLRYPVGEMINLSTASIW</sequence>
<evidence type="ECO:0000256" key="1">
    <source>
        <dbReference type="SAM" id="MobiDB-lite"/>
    </source>
</evidence>
<dbReference type="Proteomes" id="UP000075901">
    <property type="component" value="Unassembled WGS sequence"/>
</dbReference>
<reference evidence="3" key="1">
    <citation type="submission" date="2013-09" db="EMBL/GenBank/DDBJ databases">
        <title>The Genome Sequence of Anopheles maculatus species B.</title>
        <authorList>
            <consortium name="The Broad Institute Genomics Platform"/>
            <person name="Neafsey D.E."/>
            <person name="Besansky N."/>
            <person name="Howell P."/>
            <person name="Walton C."/>
            <person name="Young S.K."/>
            <person name="Zeng Q."/>
            <person name="Gargeya S."/>
            <person name="Fitzgerald M."/>
            <person name="Haas B."/>
            <person name="Abouelleil A."/>
            <person name="Allen A.W."/>
            <person name="Alvarado L."/>
            <person name="Arachchi H.M."/>
            <person name="Berlin A.M."/>
            <person name="Chapman S.B."/>
            <person name="Gainer-Dewar J."/>
            <person name="Goldberg J."/>
            <person name="Griggs A."/>
            <person name="Gujja S."/>
            <person name="Hansen M."/>
            <person name="Howarth C."/>
            <person name="Imamovic A."/>
            <person name="Ireland A."/>
            <person name="Larimer J."/>
            <person name="McCowan C."/>
            <person name="Murphy C."/>
            <person name="Pearson M."/>
            <person name="Poon T.W."/>
            <person name="Priest M."/>
            <person name="Roberts A."/>
            <person name="Saif S."/>
            <person name="Shea T."/>
            <person name="Sisk P."/>
            <person name="Sykes S."/>
            <person name="Wortman J."/>
            <person name="Nusbaum C."/>
            <person name="Birren B."/>
        </authorList>
    </citation>
    <scope>NUCLEOTIDE SEQUENCE [LARGE SCALE GENOMIC DNA]</scope>
    <source>
        <strain evidence="3">maculatus3</strain>
    </source>
</reference>
<feature type="region of interest" description="Disordered" evidence="1">
    <location>
        <begin position="84"/>
        <end position="112"/>
    </location>
</feature>
<feature type="region of interest" description="Disordered" evidence="1">
    <location>
        <begin position="26"/>
        <end position="55"/>
    </location>
</feature>
<evidence type="ECO:0000313" key="3">
    <source>
        <dbReference type="Proteomes" id="UP000075901"/>
    </source>
</evidence>